<dbReference type="Gene3D" id="1.20.920.20">
    <property type="match status" value="1"/>
</dbReference>
<keyword evidence="12" id="KW-0282">Flagellum</keyword>
<keyword evidence="15" id="KW-0969">Cilium</keyword>
<keyword evidence="5" id="KW-0493">Microtubule</keyword>
<keyword evidence="14 20" id="KW-0175">Coiled coil</keyword>
<dbReference type="GO" id="GO:0005874">
    <property type="term" value="C:microtubule"/>
    <property type="evidence" value="ECO:0007669"/>
    <property type="project" value="UniProtKB-KW"/>
</dbReference>
<dbReference type="InterPro" id="IPR049899">
    <property type="entry name" value="Znf_C2HC_C3H"/>
</dbReference>
<evidence type="ECO:0000259" key="21">
    <source>
        <dbReference type="PROSITE" id="PS52027"/>
    </source>
</evidence>
<dbReference type="FunFam" id="1.10.287.2620:FF:000002">
    <property type="entry name" value="Dynein heavy chain 2, axonemal"/>
    <property type="match status" value="1"/>
</dbReference>
<dbReference type="Pfam" id="PF12780">
    <property type="entry name" value="AAA_8"/>
    <property type="match status" value="1"/>
</dbReference>
<gene>
    <name evidence="22" type="ORF">AGLY_014714</name>
</gene>
<keyword evidence="7" id="KW-0677">Repeat</keyword>
<dbReference type="InterPro" id="IPR024317">
    <property type="entry name" value="Dynein_heavy_chain_D4_dom"/>
</dbReference>
<comment type="subcellular location">
    <subcellularLocation>
        <location evidence="1">Cell projection</location>
        <location evidence="1">Cilium</location>
        <location evidence="1">Flagellum</location>
    </subcellularLocation>
    <subcellularLocation>
        <location evidence="2">Cytoplasm</location>
        <location evidence="2">Cytoskeleton</location>
        <location evidence="2">Cilium axoneme</location>
    </subcellularLocation>
</comment>
<evidence type="ECO:0000256" key="17">
    <source>
        <dbReference type="ARBA" id="ARBA00023212"/>
    </source>
</evidence>
<dbReference type="InterPro" id="IPR041228">
    <property type="entry name" value="Dynein_C"/>
</dbReference>
<dbReference type="Pfam" id="PF12781">
    <property type="entry name" value="AAA_9"/>
    <property type="match status" value="1"/>
</dbReference>
<evidence type="ECO:0000256" key="19">
    <source>
        <dbReference type="PROSITE-ProRule" id="PRU01371"/>
    </source>
</evidence>
<dbReference type="FunFam" id="3.40.50.300:FF:000362">
    <property type="entry name" value="Dynein, axonemal, heavy chain 6"/>
    <property type="match status" value="1"/>
</dbReference>
<dbReference type="Pfam" id="PF18199">
    <property type="entry name" value="Dynein_C"/>
    <property type="match status" value="1"/>
</dbReference>
<dbReference type="Gene3D" id="1.10.8.710">
    <property type="match status" value="1"/>
</dbReference>
<dbReference type="GO" id="GO:0045505">
    <property type="term" value="F:dynein intermediate chain binding"/>
    <property type="evidence" value="ECO:0007669"/>
    <property type="project" value="InterPro"/>
</dbReference>
<dbReference type="PANTHER" id="PTHR22878">
    <property type="entry name" value="DYNEIN HEAVY CHAIN 6, AXONEMAL-LIKE-RELATED"/>
    <property type="match status" value="1"/>
</dbReference>
<dbReference type="InterPro" id="IPR041466">
    <property type="entry name" value="Dynein_AAA5_ext"/>
</dbReference>
<dbReference type="Gene3D" id="3.20.180.20">
    <property type="entry name" value="Dynein heavy chain, N-terminal domain 2"/>
    <property type="match status" value="1"/>
</dbReference>
<dbReference type="InterPro" id="IPR035706">
    <property type="entry name" value="AAA_9"/>
</dbReference>
<dbReference type="InterPro" id="IPR042222">
    <property type="entry name" value="Dynein_2_N"/>
</dbReference>
<dbReference type="GO" id="GO:0007018">
    <property type="term" value="P:microtubule-based movement"/>
    <property type="evidence" value="ECO:0007669"/>
    <property type="project" value="InterPro"/>
</dbReference>
<evidence type="ECO:0000256" key="16">
    <source>
        <dbReference type="ARBA" id="ARBA00023175"/>
    </source>
</evidence>
<dbReference type="FunFam" id="1.10.8.720:FF:000001">
    <property type="entry name" value="dynein heavy chain 7, axonemal"/>
    <property type="match status" value="1"/>
</dbReference>
<name>A0A6G0T388_APHGL</name>
<dbReference type="FunFam" id="1.10.8.1220:FF:000001">
    <property type="entry name" value="Dynein axonemal heavy chain 5"/>
    <property type="match status" value="1"/>
</dbReference>
<dbReference type="InterPro" id="IPR003593">
    <property type="entry name" value="AAA+_ATPase"/>
</dbReference>
<dbReference type="InterPro" id="IPR004273">
    <property type="entry name" value="Dynein_heavy_D6_P-loop"/>
</dbReference>
<dbReference type="Pfam" id="PF12775">
    <property type="entry name" value="AAA_7"/>
    <property type="match status" value="1"/>
</dbReference>
<dbReference type="Gene3D" id="1.10.287.2620">
    <property type="match status" value="1"/>
</dbReference>
<dbReference type="InterPro" id="IPR024743">
    <property type="entry name" value="Dynein_HC_stalk"/>
</dbReference>
<keyword evidence="8" id="KW-0547">Nucleotide-binding</keyword>
<feature type="coiled-coil region" evidence="20">
    <location>
        <begin position="3274"/>
        <end position="3322"/>
    </location>
</feature>
<dbReference type="SUPFAM" id="SSF52540">
    <property type="entry name" value="P-loop containing nucleoside triphosphate hydrolases"/>
    <property type="match status" value="4"/>
</dbReference>
<evidence type="ECO:0000256" key="12">
    <source>
        <dbReference type="ARBA" id="ARBA00022846"/>
    </source>
</evidence>
<evidence type="ECO:0000256" key="15">
    <source>
        <dbReference type="ARBA" id="ARBA00023069"/>
    </source>
</evidence>
<dbReference type="FunFam" id="1.20.920.30:FF:000002">
    <property type="entry name" value="Dynein axonemal heavy chain 3"/>
    <property type="match status" value="1"/>
</dbReference>
<dbReference type="PROSITE" id="PS52027">
    <property type="entry name" value="ZF_C2HC_C3H"/>
    <property type="match status" value="2"/>
</dbReference>
<dbReference type="InterPro" id="IPR027417">
    <property type="entry name" value="P-loop_NTPase"/>
</dbReference>
<dbReference type="FunFam" id="1.20.920.20:FF:000006">
    <property type="entry name" value="Dynein, axonemal, heavy chain 6"/>
    <property type="match status" value="1"/>
</dbReference>
<dbReference type="FunFam" id="3.40.50.300:FF:001145">
    <property type="entry name" value="Putative dynein heavy chain"/>
    <property type="match status" value="1"/>
</dbReference>
<dbReference type="Gene3D" id="1.20.1270.280">
    <property type="match status" value="1"/>
</dbReference>
<dbReference type="Proteomes" id="UP000475862">
    <property type="component" value="Unassembled WGS sequence"/>
</dbReference>
<dbReference type="FunFam" id="3.40.50.300:FF:001328">
    <property type="entry name" value="Dynein heavy chain 6, axonemal"/>
    <property type="match status" value="1"/>
</dbReference>
<dbReference type="Gene3D" id="1.10.472.130">
    <property type="match status" value="1"/>
</dbReference>
<feature type="domain" description="C2HC/C3H-type" evidence="21">
    <location>
        <begin position="18"/>
        <end position="47"/>
    </location>
</feature>
<dbReference type="InterPro" id="IPR042219">
    <property type="entry name" value="AAA_lid_11_sf"/>
</dbReference>
<evidence type="ECO:0000256" key="9">
    <source>
        <dbReference type="ARBA" id="ARBA00022771"/>
    </source>
</evidence>
<dbReference type="InterPro" id="IPR026983">
    <property type="entry name" value="DHC"/>
</dbReference>
<dbReference type="InterPro" id="IPR035699">
    <property type="entry name" value="AAA_6"/>
</dbReference>
<dbReference type="OrthoDB" id="424310at2759"/>
<evidence type="ECO:0000256" key="7">
    <source>
        <dbReference type="ARBA" id="ARBA00022737"/>
    </source>
</evidence>
<evidence type="ECO:0000256" key="8">
    <source>
        <dbReference type="ARBA" id="ARBA00022741"/>
    </source>
</evidence>
<evidence type="ECO:0000256" key="1">
    <source>
        <dbReference type="ARBA" id="ARBA00004230"/>
    </source>
</evidence>
<evidence type="ECO:0000256" key="18">
    <source>
        <dbReference type="ARBA" id="ARBA00023273"/>
    </source>
</evidence>
<evidence type="ECO:0000256" key="11">
    <source>
        <dbReference type="ARBA" id="ARBA00022840"/>
    </source>
</evidence>
<evidence type="ECO:0000256" key="10">
    <source>
        <dbReference type="ARBA" id="ARBA00022833"/>
    </source>
</evidence>
<dbReference type="FunFam" id="3.20.180.20:FF:000003">
    <property type="entry name" value="Dynein heavy chain 12, axonemal"/>
    <property type="match status" value="1"/>
</dbReference>
<dbReference type="Pfam" id="PF17857">
    <property type="entry name" value="AAA_lid_1"/>
    <property type="match status" value="1"/>
</dbReference>
<dbReference type="InterPro" id="IPR041658">
    <property type="entry name" value="AAA_lid_11"/>
</dbReference>
<dbReference type="GO" id="GO:0031514">
    <property type="term" value="C:motile cilium"/>
    <property type="evidence" value="ECO:0007669"/>
    <property type="project" value="UniProtKB-SubCell"/>
</dbReference>
<dbReference type="Gene3D" id="1.20.140.100">
    <property type="entry name" value="Dynein heavy chain, N-terminal domain 2"/>
    <property type="match status" value="1"/>
</dbReference>
<dbReference type="EMBL" id="VYZN01000065">
    <property type="protein sequence ID" value="KAE9524664.1"/>
    <property type="molecule type" value="Genomic_DNA"/>
</dbReference>
<dbReference type="PANTHER" id="PTHR22878:SF70">
    <property type="entry name" value="DYNEIN HEAVY CHAIN 2, AXONEMAL"/>
    <property type="match status" value="1"/>
</dbReference>
<keyword evidence="10" id="KW-0862">Zinc</keyword>
<protein>
    <recommendedName>
        <fullName evidence="21">C2HC/C3H-type domain-containing protein</fullName>
    </recommendedName>
</protein>
<dbReference type="Pfam" id="PF17852">
    <property type="entry name" value="Dynein_AAA_lid"/>
    <property type="match status" value="1"/>
</dbReference>
<feature type="domain" description="C2HC/C3H-type" evidence="21">
    <location>
        <begin position="118"/>
        <end position="147"/>
    </location>
</feature>
<evidence type="ECO:0000256" key="20">
    <source>
        <dbReference type="SAM" id="Coils"/>
    </source>
</evidence>
<dbReference type="Pfam" id="PF18198">
    <property type="entry name" value="AAA_lid_11"/>
    <property type="match status" value="1"/>
</dbReference>
<keyword evidence="17" id="KW-0206">Cytoskeleton</keyword>
<evidence type="ECO:0000256" key="3">
    <source>
        <dbReference type="ARBA" id="ARBA00008887"/>
    </source>
</evidence>
<evidence type="ECO:0000256" key="2">
    <source>
        <dbReference type="ARBA" id="ARBA00004430"/>
    </source>
</evidence>
<dbReference type="FunFam" id="1.10.8.710:FF:000004">
    <property type="entry name" value="Dynein axonemal heavy chain 6"/>
    <property type="match status" value="1"/>
</dbReference>
<dbReference type="Pfam" id="PF13913">
    <property type="entry name" value="zf-C2HC_2"/>
    <property type="match status" value="2"/>
</dbReference>
<dbReference type="Gene3D" id="3.40.50.300">
    <property type="entry name" value="P-loop containing nucleotide triphosphate hydrolases"/>
    <property type="match status" value="5"/>
</dbReference>
<dbReference type="InterPro" id="IPR013602">
    <property type="entry name" value="Dynein_heavy_linker"/>
</dbReference>
<evidence type="ECO:0000313" key="23">
    <source>
        <dbReference type="Proteomes" id="UP000475862"/>
    </source>
</evidence>
<dbReference type="Gene3D" id="1.20.58.1120">
    <property type="match status" value="1"/>
</dbReference>
<dbReference type="InterPro" id="IPR042228">
    <property type="entry name" value="Dynein_linker_3"/>
</dbReference>
<evidence type="ECO:0000256" key="4">
    <source>
        <dbReference type="ARBA" id="ARBA00022490"/>
    </source>
</evidence>
<keyword evidence="4" id="KW-0963">Cytoplasm</keyword>
<dbReference type="GO" id="GO:0051959">
    <property type="term" value="F:dynein light intermediate chain binding"/>
    <property type="evidence" value="ECO:0007669"/>
    <property type="project" value="InterPro"/>
</dbReference>
<dbReference type="FunFam" id="3.40.50.300:FF:000044">
    <property type="entry name" value="Dynein heavy chain 5, axonemal"/>
    <property type="match status" value="1"/>
</dbReference>
<evidence type="ECO:0000256" key="5">
    <source>
        <dbReference type="ARBA" id="ARBA00022701"/>
    </source>
</evidence>
<dbReference type="FunFam" id="3.40.50.300:FF:002141">
    <property type="entry name" value="Dynein heavy chain"/>
    <property type="match status" value="1"/>
</dbReference>
<dbReference type="GO" id="GO:0005858">
    <property type="term" value="C:axonemal dynein complex"/>
    <property type="evidence" value="ECO:0007669"/>
    <property type="project" value="UniProtKB-ARBA"/>
</dbReference>
<dbReference type="Gene3D" id="1.20.920.30">
    <property type="match status" value="1"/>
</dbReference>
<proteinExistence type="inferred from homology"/>
<sequence length="4313" mass="494427">MDQAYYDEEFPKENEIIELLPCIICNRSFRPNLLQRHSTICQKNAKKKKVPFDSSKQRREGTEMAAYLPHMKKTQDAYIAVEKSKKNWKAKHEELVRAVKAARGEKVDDKLIPSKPIDSEECPHCARNFGPKSYDRHVEFCREKAQRISTAPVISQVAKERLEARIKYRAPPLKSQRTVTKEKYSPKTKVLTRDVSSVPIKVIQPLKTIKKRTPPIRNVSNIPRQMSTVVKKKDPISKSLYGDRNAIYLPQKPDLKNESVMKKSESAYILSSKNHIKQEVNKVVNKFDKKNISKSQPHLDIYDPHLDSYDPFKSAEQQMKELDLDINIIDIGLKNPSNCTPNNNIENLPMSPTSAFVKYSPVSSLVVSPDNIENTFPDEFHSDTNLNSHPLHNLSNLSLCSIVSIESADFNNKTHSAVERSTDHLKSPTKQNINHNHKKQIAIENMLYGDNEKDKSNLTFDLAEQELLKSVSEFENLLKITDDDDIVSPSLNRTSALSMINGINSNSSADSAYGSLNRKSEQTTTDNYIQLLKAAKFCHECGFKYPIIDIKFCTECGMRRISEYQYLNVFIYLLSIVFRSERAERQINDLLKTNKSKLPDHQHKDVDMPQIYYHKYLLRCAEAVEPVPMQKSWIENILKKSGSMRWKKNTILEYLIEEIKAQYIIDGKQFYVDNTILPILNLKHESDNPPEKPLTRPMGGKTESYPLFLKIKKVLAKRLYLNHPTLIKIQILKKHRVSPTMIDVDSYSFNKYFQNLGDVMITLEYNFQEQCTNLYNNWYEEIRNILFEKTATVGVTSKGISEFLKCITYTISLTIEHIILKSLDCIVQLFGNVETTPKLNIKLHFAGSKCISTPNVKEIIGQYCSALNLINTAFSELPSLETFYDCVVIKPAQFILINRDSKYLSEAKATLERKLNSMYTFLATYLEKLEIDFNEIINEEQPKKFSIYLQENHTYEELIEMLGFFQCFKNMSKELTDYFELELVNIDQSEIKNHIYDLATNYMDQIVKHAVINYIIDNESVNKKFNEMVRRAFTEPKNSKEFLDLGDYMLYATTTFMQEMISTVKYLSAVACDLSMYTILSREVWKAHASSVSWIQKSSHVFIKYSTIYEAGKSKGEENMGKTISKLIYDLDTFEPNLTFLDRIDDINKLYEYKLYMSALERKLEKFDATAAWINEEKQLFNKEITPFQELTEIKDFTKPFIDLIAFSYRWKLKMNAWMHGDFDVLVVSEVELQYDEFYKEALRIQKFLRIKCKEMLTQNDNKVYDGIIDTLDMNFWPAPLKIIQQVVDSMKQFRQYIPTIGILCNPNLKERHWQDMSELTGYDFTPNAGTSLFKILDLNLGKLLPLFDVISIGATKEEQLRKTLEKMKEDWKYITLSTSPYYKDANLNILSGLDDIQTVLDDHLIKTISIRGSAFVKPIKNEVNEWFELVKRMNMTLEEWAKVQIQWLYLLPIFSSKDIIAQMPEEGSLFHEINTVIKGLLGMVNSDPLATKCIGQEGVLESLIECNEMMDTINAGVNNYLEKKRLFFPRFFFLSNDEMLEILSETKNPRKVQPHLKKCFEGIAKLEFNTNLDILKILSSEGEEIELNQFISTVEARGSVEKWLLQVEEQMIISVKECIENAYNEYPTIKRTTWVQKWPGQCVLCVTQIFWTAEVHDVFNAQEIGKIQNYHMFLTNQLNDIVDLVRGKLSKQTRISLSALVTLDVHCKDVVDDLANNNVSHHMDFKWLSQLRYYWKDDVLVCITNATVNYAYEYLGNTPRLVITPLTDRCYRTLISAYHLHLNGAPEGPAGTGKTETTKDLAKALAVQCVVFNCSDSLDYLAMGKFFKGLASTGAWACFDEFNRIDIEVLSVIAQQILSIVQAVRSNAVTFMFEGTELLLNPKCYVCITMNPGYAGRSELPDNLKVLFRTVAMMVPDYAMIGEISLYSFGFVNARELSVKIVTTYKLCSEQLSSQSHYDYGMRAVKTVLIAAGNLKMKFPKDDESELLLRSILDVNSAKFLSKDVPLFNGIISDLFPGVRMPNPNYDNLINAANIICTKMQLQPIDNFMEKLIQTYEMMVVRHGFMLVGNPFGGKTSLLHLLAETLSLQNQLGQGEEKVEYETVNPKALTMGQLYGCFDDVSREWSDGVVANIFRAFSMAETLNRKWLIFDGPVDAVWIENMNTVLDDNKKLCLVSGEVISMPDCMSMIFEVMDLNQASPATVSRCGMIYLDPSTLGWRPLVKIWLKNCPELWSSDQNGIDIMCLFDWITDPCLFFVRRNCVQLTNAGETNTVLNVLNILEMQLKNANVDDPELNENFTLYLQGSFVYASIWGFGGTLDSNSRPVFDHYFKELWNGEISGLEPPEALSPLEILIPSEGLLYDYVYNCTSKGSWKNLLEVVKNNKLHEMSNIEQTLVHTLDTARYLHLVEMFIFHHKPFLLFGSTGTGKSFYIKNYMMNELSLDEYVPSFVTFTIQTSANFTQEMVLSKLIKRKRGVYGPPKGKICVIFIDDMNMPIKEQYGAQPPIELLRQYFDHGHWYDLQDTSKIHLKDILMLTAIGPTGGSRQDVYARFLRHFGLFAINSFDDTSITKIYSTLLNIGLRRNGFTLEVVPIIDNIIQATIDLYKSAIANLAPTPAKSHYLFNLRDISKVMNGILMFRKESFNHRKVFTRLWVHEVLRVFYDRLIDDKDRECLFNEIRKAVNENFQENFDVVLNDLSSSAPIRYQDVTNLLFTSATDTDAAENKRYEEPAELSQFIEIAQSVMDEYDMTHKSKLNIVLFKYALEHLSRICRIVSIPGGCALLVGIGGSGRQSLTRLASEMYNYNTFQPEITKSYGLNEWRDDLKFVLMESGGKNRPTVFLFAEGQIKEEYFLQDIDCLLNSGEVPNIFTLDEQQSILEMVRLAAQGGNRNLDISPLVVFDYFINRCKQNLHIFLCFSPIGSAFRNRLRLYPSMVSCCTINWFEDWPEDALEMVAQRYMENVNLSDKIKSSAVTVCQRFHIDARRLSSEFYTSTRRRTYITSASYLDLIKAYTNCTNLKQKEVMEEKMRYVGGLEELEYATVQVNQMKEDLFILQPKLQIAQKDTEKMMIMISRETAEVEKATARVQADEKVANVQAEAANELKSECEADLALAIPILEDAINALNTLKPADITLVKSMKNPPIMVKTVMAAVCVMKGVLPDKKPNPNKPGQYIIDYWGPSQKLLGDLNFLQSLKEYDKDNISAKTMDVIRKTYLPDPSFKPSIVGKASSAAEGLCKWVIALDRYDQVIKIVAPKKEKLEIADKEFKATMEILDEKRNSVRELNEKLDALKQRLHQTVLNKEKLLAEVELCENKLLKAEKLIGSLGGEKHRWAQRAEELQTTYNCIPGDILISCGIIAYLAPFTLHFRSLVINEWKMLCNNLMIPSSNSYSLIEVLGVPIKIQNWTINGLPMDSFSIDNAIIMDGSQRWSLLIDPQGQAHKWVKTMEKSNDIVIVKLTNSNYMKVIEQAIEVGNPVLIENVMEDLDSPLDPILLKQVYKQGPMMFIVIGDNVIEYNAKFRLYITSKLRNPHYSPEIFNKVTVINFALTVEGLEDQLLGIVVAKERPDLESKRQKLIVEGAENAKALLDVENNILQILSAPGNILEDEDAVDVLDNSKILATDIIQKQMASVETVAVIDQFRLQYKPIAKHCSILYYCISDLPNIDPMYQYSLNWFFNIFVITIETANKSKIIKIRLEALKQTFTYNLYANVCRSLFEKDKTLFSFIMCTTIMIAENKIDKQELMFLMTGGVGLKNEVPNPGPDWLLGKSWDEICRLDDINTFKGIKNDFIKHVEDWKNYYDLTHHENAKFPNPWYDKLSDFQRIIIVRTIRPDKVIPVIIKLIKIELGEKFTYPPPFDINKSYSDSGCLSPLIFILSPGIDPMSSLLQFAEKMGQAETLQSVSLGQGQGPIAESFINTARGEGSWVCLQNCHLATSWMEQLELICDSFDVSNVHTDFRLWLTSYPSEKFPVSVLQNGVKMTNEPPTGLKANMLRSYQSYPVKDQDFFDGCLGKTNIFTKLLYGITFFHAVIQERKKFGPIGWNIPYGFNESDYHISIQQLQMYINEYDEIPFEAVTYLTGECNYGGRVTDDWDRRTLKTILDIFCNPQVVANSYYLFCDISTKYGLPLRIDYHGFIEQIEEIPTVSSPEVFGLHMNAGITRDLQSTSQLFDSMLLVVESSGGSDDSDTTENLLTGIASDILLKLPNNFDVEMASIKYPVMYNESMNTVLVQEMERFNILLSVIRKSLQDLIKGIKGAIVMTPELETVALSLSVAKYPVFWSKFSYPSLKSLGGYITNFIERLNFLQVRFRRL</sequence>
<keyword evidence="13" id="KW-0243">Dynein</keyword>
<dbReference type="Gene3D" id="1.10.8.720">
    <property type="entry name" value="Region D6 of dynein motor"/>
    <property type="match status" value="1"/>
</dbReference>
<keyword evidence="16" id="KW-0505">Motor protein</keyword>
<dbReference type="FunFam" id="1.20.58.1120:FF:000005">
    <property type="entry name" value="Dynein, axonemal, heavy chain 12"/>
    <property type="match status" value="1"/>
</dbReference>
<dbReference type="GO" id="GO:0005524">
    <property type="term" value="F:ATP binding"/>
    <property type="evidence" value="ECO:0007669"/>
    <property type="project" value="UniProtKB-KW"/>
</dbReference>
<comment type="caution">
    <text evidence="22">The sequence shown here is derived from an EMBL/GenBank/DDBJ whole genome shotgun (WGS) entry which is preliminary data.</text>
</comment>
<dbReference type="FunFam" id="1.20.140.100:FF:000001">
    <property type="entry name" value="dynein heavy chain 17, axonemal"/>
    <property type="match status" value="1"/>
</dbReference>
<dbReference type="Pfam" id="PF08393">
    <property type="entry name" value="DHC_N2"/>
    <property type="match status" value="1"/>
</dbReference>
<evidence type="ECO:0000256" key="6">
    <source>
        <dbReference type="ARBA" id="ARBA00022723"/>
    </source>
</evidence>
<dbReference type="InterPro" id="IPR043157">
    <property type="entry name" value="Dynein_AAA1S"/>
</dbReference>
<keyword evidence="11" id="KW-0067">ATP-binding</keyword>
<evidence type="ECO:0000256" key="13">
    <source>
        <dbReference type="ARBA" id="ARBA00023017"/>
    </source>
</evidence>
<dbReference type="GO" id="GO:0008569">
    <property type="term" value="F:minus-end-directed microtubule motor activity"/>
    <property type="evidence" value="ECO:0007669"/>
    <property type="project" value="InterPro"/>
</dbReference>
<dbReference type="Pfam" id="PF12777">
    <property type="entry name" value="MT"/>
    <property type="match status" value="1"/>
</dbReference>
<dbReference type="InterPro" id="IPR041589">
    <property type="entry name" value="DNAH3_AAA_lid_1"/>
</dbReference>
<organism evidence="22 23">
    <name type="scientific">Aphis glycines</name>
    <name type="common">Soybean aphid</name>
    <dbReference type="NCBI Taxonomy" id="307491"/>
    <lineage>
        <taxon>Eukaryota</taxon>
        <taxon>Metazoa</taxon>
        <taxon>Ecdysozoa</taxon>
        <taxon>Arthropoda</taxon>
        <taxon>Hexapoda</taxon>
        <taxon>Insecta</taxon>
        <taxon>Pterygota</taxon>
        <taxon>Neoptera</taxon>
        <taxon>Paraneoptera</taxon>
        <taxon>Hemiptera</taxon>
        <taxon>Sternorrhyncha</taxon>
        <taxon>Aphidomorpha</taxon>
        <taxon>Aphidoidea</taxon>
        <taxon>Aphididae</taxon>
        <taxon>Aphidini</taxon>
        <taxon>Aphis</taxon>
        <taxon>Aphis</taxon>
    </lineage>
</organism>
<dbReference type="SMART" id="SM00382">
    <property type="entry name" value="AAA"/>
    <property type="match status" value="3"/>
</dbReference>
<evidence type="ECO:0000256" key="14">
    <source>
        <dbReference type="ARBA" id="ARBA00023054"/>
    </source>
</evidence>
<dbReference type="Pfam" id="PF03028">
    <property type="entry name" value="Dynein_heavy"/>
    <property type="match status" value="1"/>
</dbReference>
<accession>A0A6G0T388</accession>
<reference evidence="22 23" key="1">
    <citation type="submission" date="2019-08" db="EMBL/GenBank/DDBJ databases">
        <title>The genome of the soybean aphid Biotype 1, its phylome, world population structure and adaptation to the North American continent.</title>
        <authorList>
            <person name="Giordano R."/>
            <person name="Donthu R.K."/>
            <person name="Hernandez A.G."/>
            <person name="Wright C.L."/>
            <person name="Zimin A.V."/>
        </authorList>
    </citation>
    <scope>NUCLEOTIDE SEQUENCE [LARGE SCALE GENOMIC DNA]</scope>
    <source>
        <tissue evidence="22">Whole aphids</tissue>
    </source>
</reference>
<comment type="similarity">
    <text evidence="3">Belongs to the dynein heavy chain family.</text>
</comment>
<evidence type="ECO:0000313" key="22">
    <source>
        <dbReference type="EMBL" id="KAE9524664.1"/>
    </source>
</evidence>
<keyword evidence="6" id="KW-0479">Metal-binding</keyword>
<keyword evidence="9 19" id="KW-0863">Zinc-finger</keyword>
<keyword evidence="23" id="KW-1185">Reference proteome</keyword>
<dbReference type="Gene3D" id="1.10.8.1220">
    <property type="match status" value="1"/>
</dbReference>
<dbReference type="Pfam" id="PF12774">
    <property type="entry name" value="AAA_6"/>
    <property type="match status" value="1"/>
</dbReference>
<keyword evidence="18" id="KW-0966">Cell projection</keyword>
<dbReference type="GO" id="GO:0008270">
    <property type="term" value="F:zinc ion binding"/>
    <property type="evidence" value="ECO:0007669"/>
    <property type="project" value="UniProtKB-KW"/>
</dbReference>
<dbReference type="Gene3D" id="6.10.140.1060">
    <property type="match status" value="1"/>
</dbReference>